<dbReference type="AlphaFoldDB" id="A0A917MNF2"/>
<evidence type="ECO:0000256" key="6">
    <source>
        <dbReference type="ARBA" id="ARBA00022840"/>
    </source>
</evidence>
<dbReference type="GO" id="GO:0005524">
    <property type="term" value="F:ATP binding"/>
    <property type="evidence" value="ECO:0007669"/>
    <property type="project" value="UniProtKB-KW"/>
</dbReference>
<dbReference type="GO" id="GO:0005886">
    <property type="term" value="C:plasma membrane"/>
    <property type="evidence" value="ECO:0007669"/>
    <property type="project" value="UniProtKB-SubCell"/>
</dbReference>
<gene>
    <name evidence="10" type="ORF">GCM10010921_13330</name>
</gene>
<dbReference type="InterPro" id="IPR017871">
    <property type="entry name" value="ABC_transporter-like_CS"/>
</dbReference>
<dbReference type="NCBIfam" id="TIGR01727">
    <property type="entry name" value="oligo_HPY"/>
    <property type="match status" value="1"/>
</dbReference>
<dbReference type="InterPro" id="IPR003593">
    <property type="entry name" value="AAA+_ATPase"/>
</dbReference>
<evidence type="ECO:0000256" key="4">
    <source>
        <dbReference type="ARBA" id="ARBA00022475"/>
    </source>
</evidence>
<dbReference type="PANTHER" id="PTHR43297">
    <property type="entry name" value="OLIGOPEPTIDE TRANSPORT ATP-BINDING PROTEIN APPD"/>
    <property type="match status" value="1"/>
</dbReference>
<organism evidence="10 11">
    <name type="scientific">Microbacterium album</name>
    <dbReference type="NCBI Taxonomy" id="2053191"/>
    <lineage>
        <taxon>Bacteria</taxon>
        <taxon>Bacillati</taxon>
        <taxon>Actinomycetota</taxon>
        <taxon>Actinomycetes</taxon>
        <taxon>Micrococcales</taxon>
        <taxon>Microbacteriaceae</taxon>
        <taxon>Microbacterium</taxon>
    </lineage>
</organism>
<comment type="subcellular location">
    <subcellularLocation>
        <location evidence="1">Cell membrane</location>
        <topology evidence="1">Peripheral membrane protein</topology>
    </subcellularLocation>
</comment>
<keyword evidence="5" id="KW-0547">Nucleotide-binding</keyword>
<dbReference type="GO" id="GO:0015833">
    <property type="term" value="P:peptide transport"/>
    <property type="evidence" value="ECO:0007669"/>
    <property type="project" value="InterPro"/>
</dbReference>
<keyword evidence="6 10" id="KW-0067">ATP-binding</keyword>
<dbReference type="InterPro" id="IPR050388">
    <property type="entry name" value="ABC_Ni/Peptide_Import"/>
</dbReference>
<dbReference type="PROSITE" id="PS00211">
    <property type="entry name" value="ABC_TRANSPORTER_1"/>
    <property type="match status" value="1"/>
</dbReference>
<dbReference type="Pfam" id="PF08352">
    <property type="entry name" value="oligo_HPY"/>
    <property type="match status" value="1"/>
</dbReference>
<keyword evidence="11" id="KW-1185">Reference proteome</keyword>
<comment type="similarity">
    <text evidence="2">Belongs to the ABC transporter superfamily.</text>
</comment>
<reference evidence="10" key="1">
    <citation type="journal article" date="2014" name="Int. J. Syst. Evol. Microbiol.">
        <title>Complete genome sequence of Corynebacterium casei LMG S-19264T (=DSM 44701T), isolated from a smear-ripened cheese.</title>
        <authorList>
            <consortium name="US DOE Joint Genome Institute (JGI-PGF)"/>
            <person name="Walter F."/>
            <person name="Albersmeier A."/>
            <person name="Kalinowski J."/>
            <person name="Ruckert C."/>
        </authorList>
    </citation>
    <scope>NUCLEOTIDE SEQUENCE</scope>
    <source>
        <strain evidence="10">CGMCC 1.15794</strain>
    </source>
</reference>
<feature type="compositionally biased region" description="Polar residues" evidence="8">
    <location>
        <begin position="340"/>
        <end position="350"/>
    </location>
</feature>
<evidence type="ECO:0000256" key="8">
    <source>
        <dbReference type="SAM" id="MobiDB-lite"/>
    </source>
</evidence>
<dbReference type="SUPFAM" id="SSF52540">
    <property type="entry name" value="P-loop containing nucleoside triphosphate hydrolases"/>
    <property type="match status" value="1"/>
</dbReference>
<dbReference type="EMBL" id="BMJY01000004">
    <property type="protein sequence ID" value="GGH41025.1"/>
    <property type="molecule type" value="Genomic_DNA"/>
</dbReference>
<protein>
    <submittedName>
        <fullName evidence="10">Peptide ABC transporter ATP-binding protein</fullName>
    </submittedName>
</protein>
<dbReference type="InterPro" id="IPR013563">
    <property type="entry name" value="Oligopep_ABC_C"/>
</dbReference>
<dbReference type="Gene3D" id="3.40.50.300">
    <property type="entry name" value="P-loop containing nucleotide triphosphate hydrolases"/>
    <property type="match status" value="1"/>
</dbReference>
<evidence type="ECO:0000256" key="7">
    <source>
        <dbReference type="ARBA" id="ARBA00023136"/>
    </source>
</evidence>
<name>A0A917MNF2_9MICO</name>
<evidence type="ECO:0000256" key="2">
    <source>
        <dbReference type="ARBA" id="ARBA00005417"/>
    </source>
</evidence>
<evidence type="ECO:0000256" key="1">
    <source>
        <dbReference type="ARBA" id="ARBA00004202"/>
    </source>
</evidence>
<sequence length="350" mass="38620">MSEVRSDVLLDVRDLRCTIPTPRGDVKVLSGVNVTLDRGQTLGLVGESGSGKSMFVRSLMGITPPQAVLEGTARFDGQDLLTLPKTEARQIWGRRIGMVFQDPMTSLNPVVRIGRQVGEAAEKHLGLTRQQARRRAIELLELVGIPEPGKRHRSYPHEFSGGMRQRVTIAMALACEPDLLIADEATTALDVTVQQQILDLLQEIQRERHMAMILVSHDLGVVSDRCDEVAVMYAGRIVEHAPTDRLFAEHRHRYTGALLRAIPRFDRPKHSVLETIEGTPPNLAALPPGCAFAPRCRFSVDACTTAVPPMTPAEDERHRFACYNPSTAEDRRDDPVVSPGTMSTSKEAVL</sequence>
<dbReference type="Pfam" id="PF00005">
    <property type="entry name" value="ABC_tran"/>
    <property type="match status" value="1"/>
</dbReference>
<evidence type="ECO:0000256" key="5">
    <source>
        <dbReference type="ARBA" id="ARBA00022741"/>
    </source>
</evidence>
<dbReference type="InterPro" id="IPR027417">
    <property type="entry name" value="P-loop_NTPase"/>
</dbReference>
<evidence type="ECO:0000313" key="10">
    <source>
        <dbReference type="EMBL" id="GGH41025.1"/>
    </source>
</evidence>
<dbReference type="GO" id="GO:0016887">
    <property type="term" value="F:ATP hydrolysis activity"/>
    <property type="evidence" value="ECO:0007669"/>
    <property type="project" value="InterPro"/>
</dbReference>
<dbReference type="CDD" id="cd03257">
    <property type="entry name" value="ABC_NikE_OppD_transporters"/>
    <property type="match status" value="1"/>
</dbReference>
<dbReference type="RefSeq" id="WP_188755496.1">
    <property type="nucleotide sequence ID" value="NZ_BMJY01000004.1"/>
</dbReference>
<feature type="region of interest" description="Disordered" evidence="8">
    <location>
        <begin position="325"/>
        <end position="350"/>
    </location>
</feature>
<keyword evidence="4" id="KW-1003">Cell membrane</keyword>
<comment type="caution">
    <text evidence="10">The sequence shown here is derived from an EMBL/GenBank/DDBJ whole genome shotgun (WGS) entry which is preliminary data.</text>
</comment>
<dbReference type="PANTHER" id="PTHR43297:SF2">
    <property type="entry name" value="DIPEPTIDE TRANSPORT ATP-BINDING PROTEIN DPPD"/>
    <property type="match status" value="1"/>
</dbReference>
<evidence type="ECO:0000259" key="9">
    <source>
        <dbReference type="PROSITE" id="PS50893"/>
    </source>
</evidence>
<accession>A0A917MNF2</accession>
<proteinExistence type="inferred from homology"/>
<feature type="domain" description="ABC transporter" evidence="9">
    <location>
        <begin position="10"/>
        <end position="259"/>
    </location>
</feature>
<keyword evidence="3" id="KW-0813">Transport</keyword>
<dbReference type="Proteomes" id="UP000657592">
    <property type="component" value="Unassembled WGS sequence"/>
</dbReference>
<evidence type="ECO:0000313" key="11">
    <source>
        <dbReference type="Proteomes" id="UP000657592"/>
    </source>
</evidence>
<dbReference type="PROSITE" id="PS50893">
    <property type="entry name" value="ABC_TRANSPORTER_2"/>
    <property type="match status" value="1"/>
</dbReference>
<dbReference type="SMART" id="SM00382">
    <property type="entry name" value="AAA"/>
    <property type="match status" value="1"/>
</dbReference>
<keyword evidence="7" id="KW-0472">Membrane</keyword>
<evidence type="ECO:0000256" key="3">
    <source>
        <dbReference type="ARBA" id="ARBA00022448"/>
    </source>
</evidence>
<dbReference type="FunFam" id="3.40.50.300:FF:000016">
    <property type="entry name" value="Oligopeptide ABC transporter ATP-binding component"/>
    <property type="match status" value="1"/>
</dbReference>
<reference evidence="10" key="2">
    <citation type="submission" date="2020-09" db="EMBL/GenBank/DDBJ databases">
        <authorList>
            <person name="Sun Q."/>
            <person name="Zhou Y."/>
        </authorList>
    </citation>
    <scope>NUCLEOTIDE SEQUENCE</scope>
    <source>
        <strain evidence="10">CGMCC 1.15794</strain>
    </source>
</reference>
<dbReference type="InterPro" id="IPR003439">
    <property type="entry name" value="ABC_transporter-like_ATP-bd"/>
</dbReference>